<dbReference type="Proteomes" id="UP000245695">
    <property type="component" value="Chromosome 1"/>
</dbReference>
<accession>A0A2P2BMY0</accession>
<organism evidence="2 3">
    <name type="scientific">Romboutsia hominis</name>
    <dbReference type="NCBI Taxonomy" id="1507512"/>
    <lineage>
        <taxon>Bacteria</taxon>
        <taxon>Bacillati</taxon>
        <taxon>Bacillota</taxon>
        <taxon>Clostridia</taxon>
        <taxon>Peptostreptococcales</taxon>
        <taxon>Peptostreptococcaceae</taxon>
        <taxon>Romboutsia</taxon>
    </lineage>
</organism>
<evidence type="ECO:0000313" key="2">
    <source>
        <dbReference type="EMBL" id="CEI71757.1"/>
    </source>
</evidence>
<keyword evidence="1" id="KW-0472">Membrane</keyword>
<feature type="transmembrane region" description="Helical" evidence="1">
    <location>
        <begin position="82"/>
        <end position="108"/>
    </location>
</feature>
<dbReference type="KEGG" id="rhom:FRIFI_0206"/>
<dbReference type="RefSeq" id="WP_092922639.1">
    <property type="nucleotide sequence ID" value="NZ_FJTZ01000011.1"/>
</dbReference>
<dbReference type="AlphaFoldDB" id="A0A2P2BMY0"/>
<evidence type="ECO:0000256" key="1">
    <source>
        <dbReference type="SAM" id="Phobius"/>
    </source>
</evidence>
<evidence type="ECO:0000313" key="3">
    <source>
        <dbReference type="Proteomes" id="UP000245695"/>
    </source>
</evidence>
<name>A0A2P2BMY0_9FIRM</name>
<keyword evidence="1" id="KW-0812">Transmembrane</keyword>
<gene>
    <name evidence="2" type="ORF">FRIFI_0206</name>
</gene>
<dbReference type="Pfam" id="PF11391">
    <property type="entry name" value="DUF2798"/>
    <property type="match status" value="2"/>
</dbReference>
<keyword evidence="1" id="KW-1133">Transmembrane helix</keyword>
<reference evidence="2 3" key="1">
    <citation type="submission" date="2014-09" db="EMBL/GenBank/DDBJ databases">
        <authorList>
            <person name="Hornung B.V."/>
        </authorList>
    </citation>
    <scope>NUCLEOTIDE SEQUENCE [LARGE SCALE GENOMIC DNA]</scope>
    <source>
        <strain evidence="2 3">FRIFI</strain>
    </source>
</reference>
<sequence length="161" mass="17969">MFKNKKEHFIFILMIAATMVFIMSCYNIAIIEGFSLNIFKHAALGFPLAFIYALIGDIFIVGRIVKVITSKILKPNDTMKKVGLCMSFFTSCGMVIWMSLFGVIANVGLDSNFISAYGVAIVTNFIFAIPLNLLIVSPLMRFLFFKMFPPISGINEQTNAI</sequence>
<protein>
    <recommendedName>
        <fullName evidence="4">DUF2798 domain-containing protein</fullName>
    </recommendedName>
</protein>
<dbReference type="InterPro" id="IPR021529">
    <property type="entry name" value="DUF2798"/>
</dbReference>
<dbReference type="PROSITE" id="PS51257">
    <property type="entry name" value="PROKAR_LIPOPROTEIN"/>
    <property type="match status" value="1"/>
</dbReference>
<feature type="transmembrane region" description="Helical" evidence="1">
    <location>
        <begin position="9"/>
        <end position="30"/>
    </location>
</feature>
<evidence type="ECO:0008006" key="4">
    <source>
        <dbReference type="Google" id="ProtNLM"/>
    </source>
</evidence>
<keyword evidence="3" id="KW-1185">Reference proteome</keyword>
<proteinExistence type="predicted"/>
<dbReference type="EMBL" id="LN650648">
    <property type="protein sequence ID" value="CEI71757.1"/>
    <property type="molecule type" value="Genomic_DNA"/>
</dbReference>
<feature type="transmembrane region" description="Helical" evidence="1">
    <location>
        <begin position="42"/>
        <end position="61"/>
    </location>
</feature>
<feature type="transmembrane region" description="Helical" evidence="1">
    <location>
        <begin position="114"/>
        <end position="136"/>
    </location>
</feature>